<reference evidence="1" key="1">
    <citation type="submission" date="2021-06" db="EMBL/GenBank/DDBJ databases">
        <authorList>
            <person name="Kallberg Y."/>
            <person name="Tangrot J."/>
            <person name="Rosling A."/>
        </authorList>
    </citation>
    <scope>NUCLEOTIDE SEQUENCE</scope>
    <source>
        <strain evidence="1">FL966</strain>
    </source>
</reference>
<dbReference type="GO" id="GO:0005743">
    <property type="term" value="C:mitochondrial inner membrane"/>
    <property type="evidence" value="ECO:0007669"/>
    <property type="project" value="TreeGrafter"/>
</dbReference>
<name>A0A9N9DHN0_9GLOM</name>
<evidence type="ECO:0000313" key="1">
    <source>
        <dbReference type="EMBL" id="CAG8636638.1"/>
    </source>
</evidence>
<evidence type="ECO:0000313" key="2">
    <source>
        <dbReference type="Proteomes" id="UP000789759"/>
    </source>
</evidence>
<dbReference type="PANTHER" id="PTHR28523">
    <property type="entry name" value="CYTOCHROME C OXIDASE ASSEMBLY FACTOR 1"/>
    <property type="match status" value="1"/>
</dbReference>
<sequence>MNQKLQILSHFNFQKFKILTSSYNGITPSIQFKPININRLYSICLNNYRFFSTPVTTPLTVTTKKKLNQTTKIKIRPLPEISSKTPRYIAYGIIGISIWATAIAISFNHQRINSSSVKESLFNVKNHPKAIQHLGRNINFAPPQWWPFPSQRKFPWISGNINQLKGIVDFKYWVEGSDGKGIVKFHSVRSLKDGGKWNIVEFNLTTEDGKIISLIE</sequence>
<keyword evidence="2" id="KW-1185">Reference proteome</keyword>
<dbReference type="AlphaFoldDB" id="A0A9N9DHN0"/>
<protein>
    <submittedName>
        <fullName evidence="1">4003_t:CDS:1</fullName>
    </submittedName>
</protein>
<accession>A0A9N9DHN0</accession>
<gene>
    <name evidence="1" type="ORF">CPELLU_LOCUS8653</name>
</gene>
<organism evidence="1 2">
    <name type="scientific">Cetraspora pellucida</name>
    <dbReference type="NCBI Taxonomy" id="1433469"/>
    <lineage>
        <taxon>Eukaryota</taxon>
        <taxon>Fungi</taxon>
        <taxon>Fungi incertae sedis</taxon>
        <taxon>Mucoromycota</taxon>
        <taxon>Glomeromycotina</taxon>
        <taxon>Glomeromycetes</taxon>
        <taxon>Diversisporales</taxon>
        <taxon>Gigasporaceae</taxon>
        <taxon>Cetraspora</taxon>
    </lineage>
</organism>
<dbReference type="OrthoDB" id="2100652at2759"/>
<dbReference type="InterPro" id="IPR042432">
    <property type="entry name" value="Coa1_fungi"/>
</dbReference>
<dbReference type="Proteomes" id="UP000789759">
    <property type="component" value="Unassembled WGS sequence"/>
</dbReference>
<dbReference type="Pfam" id="PF08695">
    <property type="entry name" value="Coa1"/>
    <property type="match status" value="1"/>
</dbReference>
<proteinExistence type="predicted"/>
<dbReference type="InterPro" id="IPR014807">
    <property type="entry name" value="Coa1"/>
</dbReference>
<dbReference type="PANTHER" id="PTHR28523:SF1">
    <property type="entry name" value="CYTOCHROME C OXIDASE ASSEMBLY FACTOR 1"/>
    <property type="match status" value="1"/>
</dbReference>
<comment type="caution">
    <text evidence="1">The sequence shown here is derived from an EMBL/GenBank/DDBJ whole genome shotgun (WGS) entry which is preliminary data.</text>
</comment>
<dbReference type="GO" id="GO:0033617">
    <property type="term" value="P:mitochondrial respiratory chain complex IV assembly"/>
    <property type="evidence" value="ECO:0007669"/>
    <property type="project" value="InterPro"/>
</dbReference>
<dbReference type="EMBL" id="CAJVQA010006231">
    <property type="protein sequence ID" value="CAG8636638.1"/>
    <property type="molecule type" value="Genomic_DNA"/>
</dbReference>